<comment type="caution">
    <text evidence="11">The sequence shown here is derived from an EMBL/GenBank/DDBJ whole genome shotgun (WGS) entry which is preliminary data.</text>
</comment>
<reference evidence="11 12" key="1">
    <citation type="submission" date="2019-09" db="EMBL/GenBank/DDBJ databases">
        <authorList>
            <consortium name="DOE Joint Genome Institute"/>
            <person name="Mondo S.J."/>
            <person name="Navarro-Mendoza M.I."/>
            <person name="Perez-Arques C."/>
            <person name="Panchal S."/>
            <person name="Nicolas F.E."/>
            <person name="Ganguly P."/>
            <person name="Pangilinan J."/>
            <person name="Grigoriev I."/>
            <person name="Heitman J."/>
            <person name="Sanya K."/>
            <person name="Garre V."/>
        </authorList>
    </citation>
    <scope>NUCLEOTIDE SEQUENCE [LARGE SCALE GENOMIC DNA]</scope>
    <source>
        <strain evidence="11 12">MU402</strain>
    </source>
</reference>
<dbReference type="InterPro" id="IPR000232">
    <property type="entry name" value="HSF_DNA-bd"/>
</dbReference>
<feature type="region of interest" description="Disordered" evidence="9">
    <location>
        <begin position="261"/>
        <end position="441"/>
    </location>
</feature>
<keyword evidence="4 11" id="KW-0238">DNA-binding</keyword>
<accession>A0A8H4BSA7</accession>
<name>A0A8H4BSA7_MUCCL</name>
<evidence type="ECO:0000313" key="12">
    <source>
        <dbReference type="Proteomes" id="UP000469890"/>
    </source>
</evidence>
<feature type="region of interest" description="Disordered" evidence="9">
    <location>
        <begin position="58"/>
        <end position="78"/>
    </location>
</feature>
<dbReference type="PANTHER" id="PTHR10015:SF427">
    <property type="entry name" value="HEAT SHOCK FACTOR PROTEIN"/>
    <property type="match status" value="1"/>
</dbReference>
<dbReference type="GO" id="GO:0043565">
    <property type="term" value="F:sequence-specific DNA binding"/>
    <property type="evidence" value="ECO:0007669"/>
    <property type="project" value="InterPro"/>
</dbReference>
<evidence type="ECO:0000313" key="11">
    <source>
        <dbReference type="EMBL" id="KAF1807689.1"/>
    </source>
</evidence>
<gene>
    <name evidence="11" type="ORF">FB192DRAFT_1357014</name>
</gene>
<dbReference type="GO" id="GO:0003700">
    <property type="term" value="F:DNA-binding transcription factor activity"/>
    <property type="evidence" value="ECO:0007669"/>
    <property type="project" value="InterPro"/>
</dbReference>
<feature type="coiled-coil region" evidence="8">
    <location>
        <begin position="208"/>
        <end position="239"/>
    </location>
</feature>
<dbReference type="AlphaFoldDB" id="A0A8H4BSA7"/>
<proteinExistence type="inferred from homology"/>
<dbReference type="PROSITE" id="PS00434">
    <property type="entry name" value="HSF_DOMAIN"/>
    <property type="match status" value="1"/>
</dbReference>
<evidence type="ECO:0000256" key="3">
    <source>
        <dbReference type="ARBA" id="ARBA00023015"/>
    </source>
</evidence>
<dbReference type="InterPro" id="IPR036390">
    <property type="entry name" value="WH_DNA-bd_sf"/>
</dbReference>
<feature type="compositionally biased region" description="Low complexity" evidence="9">
    <location>
        <begin position="322"/>
        <end position="360"/>
    </location>
</feature>
<dbReference type="FunFam" id="1.10.10.10:FF:000027">
    <property type="entry name" value="Heat shock transcription factor 1"/>
    <property type="match status" value="1"/>
</dbReference>
<feature type="compositionally biased region" description="Low complexity" evidence="9">
    <location>
        <begin position="418"/>
        <end position="435"/>
    </location>
</feature>
<sequence>MNDGHTTSVASLGINTQFSGSSVSSGSSPLNSPLVSPAANTSFAHENSSWDQLQNQFTQQMSLQPPSPAPPPVATKPGSGNTFVHKLYNMVVDKQYQHLIAWTYTGTSFIVCNITEFSRDVLPKHFKHNNFSSFVRQLNMYGFHKVNKSPRGHRTLAENQIWEFSHPKFLRNRPDLLDEIKRKALESESVRRDTNDISSHMAMMQMSQSDMMQQISHLQENLNQVMNELAETKKRQNVQQQMMKDMMDFMSKQYGTSFSNMDMFDMKADPDRPPPPIFITSADNSQQQQQQQQQPNFYLNINDQPPSTPNSPLSTASSPRLNNVPSNNHTNNPQLSVQTQNLQQHQQQQQLAIHQFPPQQHQRSPSLTPTYQQAVNTPLPPSPCPSPGQFLDDDGSNQSMYHPRSPMLGPNAYMMDAQQQQQQQQQHHHQQQQQHYNNNSF</sequence>
<evidence type="ECO:0000256" key="8">
    <source>
        <dbReference type="SAM" id="Coils"/>
    </source>
</evidence>
<keyword evidence="8" id="KW-0175">Coiled coil</keyword>
<evidence type="ECO:0000256" key="6">
    <source>
        <dbReference type="ARBA" id="ARBA00023242"/>
    </source>
</evidence>
<feature type="compositionally biased region" description="Polar residues" evidence="9">
    <location>
        <begin position="361"/>
        <end position="376"/>
    </location>
</feature>
<comment type="similarity">
    <text evidence="2 7">Belongs to the HSF family.</text>
</comment>
<evidence type="ECO:0000256" key="1">
    <source>
        <dbReference type="ARBA" id="ARBA00004123"/>
    </source>
</evidence>
<dbReference type="Proteomes" id="UP000469890">
    <property type="component" value="Unassembled WGS sequence"/>
</dbReference>
<dbReference type="SUPFAM" id="SSF46785">
    <property type="entry name" value="Winged helix' DNA-binding domain"/>
    <property type="match status" value="1"/>
</dbReference>
<dbReference type="PRINTS" id="PR00056">
    <property type="entry name" value="HSFDOMAIN"/>
</dbReference>
<dbReference type="SMART" id="SM00415">
    <property type="entry name" value="HSF"/>
    <property type="match status" value="1"/>
</dbReference>
<evidence type="ECO:0000256" key="9">
    <source>
        <dbReference type="SAM" id="MobiDB-lite"/>
    </source>
</evidence>
<dbReference type="GO" id="GO:0005634">
    <property type="term" value="C:nucleus"/>
    <property type="evidence" value="ECO:0007669"/>
    <property type="project" value="UniProtKB-SubCell"/>
</dbReference>
<feature type="compositionally biased region" description="Polar residues" evidence="9">
    <location>
        <begin position="295"/>
        <end position="321"/>
    </location>
</feature>
<protein>
    <submittedName>
        <fullName evidence="11">HSF-type DNA-binding-domain-containing protein</fullName>
    </submittedName>
</protein>
<evidence type="ECO:0000259" key="10">
    <source>
        <dbReference type="PROSITE" id="PS00434"/>
    </source>
</evidence>
<keyword evidence="6" id="KW-0539">Nucleus</keyword>
<feature type="domain" description="HSF-type DNA-binding" evidence="10">
    <location>
        <begin position="122"/>
        <end position="146"/>
    </location>
</feature>
<comment type="subcellular location">
    <subcellularLocation>
        <location evidence="1">Nucleus</location>
    </subcellularLocation>
</comment>
<dbReference type="InterPro" id="IPR036388">
    <property type="entry name" value="WH-like_DNA-bd_sf"/>
</dbReference>
<evidence type="ECO:0000256" key="4">
    <source>
        <dbReference type="ARBA" id="ARBA00023125"/>
    </source>
</evidence>
<keyword evidence="3" id="KW-0805">Transcription regulation</keyword>
<feature type="compositionally biased region" description="Pro residues" evidence="9">
    <location>
        <begin position="65"/>
        <end position="74"/>
    </location>
</feature>
<dbReference type="EMBL" id="JAAECE010000001">
    <property type="protein sequence ID" value="KAF1807689.1"/>
    <property type="molecule type" value="Genomic_DNA"/>
</dbReference>
<dbReference type="Gene3D" id="1.10.10.10">
    <property type="entry name" value="Winged helix-like DNA-binding domain superfamily/Winged helix DNA-binding domain"/>
    <property type="match status" value="1"/>
</dbReference>
<dbReference type="Pfam" id="PF00447">
    <property type="entry name" value="HSF_DNA-bind"/>
    <property type="match status" value="1"/>
</dbReference>
<keyword evidence="5" id="KW-0804">Transcription</keyword>
<evidence type="ECO:0000256" key="7">
    <source>
        <dbReference type="RuleBase" id="RU004020"/>
    </source>
</evidence>
<evidence type="ECO:0000256" key="2">
    <source>
        <dbReference type="ARBA" id="ARBA00006403"/>
    </source>
</evidence>
<organism evidence="11 12">
    <name type="scientific">Mucor circinelloides f. lusitanicus</name>
    <name type="common">Mucor racemosus var. lusitanicus</name>
    <dbReference type="NCBI Taxonomy" id="29924"/>
    <lineage>
        <taxon>Eukaryota</taxon>
        <taxon>Fungi</taxon>
        <taxon>Fungi incertae sedis</taxon>
        <taxon>Mucoromycota</taxon>
        <taxon>Mucoromycotina</taxon>
        <taxon>Mucoromycetes</taxon>
        <taxon>Mucorales</taxon>
        <taxon>Mucorineae</taxon>
        <taxon>Mucoraceae</taxon>
        <taxon>Mucor</taxon>
    </lineage>
</organism>
<evidence type="ECO:0000256" key="5">
    <source>
        <dbReference type="ARBA" id="ARBA00023163"/>
    </source>
</evidence>
<dbReference type="PANTHER" id="PTHR10015">
    <property type="entry name" value="HEAT SHOCK TRANSCRIPTION FACTOR"/>
    <property type="match status" value="1"/>
</dbReference>